<organism evidence="2 3">
    <name type="scientific">Variovorax terrae</name>
    <dbReference type="NCBI Taxonomy" id="2923278"/>
    <lineage>
        <taxon>Bacteria</taxon>
        <taxon>Pseudomonadati</taxon>
        <taxon>Pseudomonadota</taxon>
        <taxon>Betaproteobacteria</taxon>
        <taxon>Burkholderiales</taxon>
        <taxon>Comamonadaceae</taxon>
        <taxon>Variovorax</taxon>
    </lineage>
</organism>
<evidence type="ECO:0000313" key="2">
    <source>
        <dbReference type="EMBL" id="MCJ0761699.1"/>
    </source>
</evidence>
<dbReference type="EMBL" id="JALGBI010000001">
    <property type="protein sequence ID" value="MCJ0761699.1"/>
    <property type="molecule type" value="Genomic_DNA"/>
</dbReference>
<feature type="domain" description="DUF8198" evidence="1">
    <location>
        <begin position="24"/>
        <end position="225"/>
    </location>
</feature>
<comment type="caution">
    <text evidence="2">The sequence shown here is derived from an EMBL/GenBank/DDBJ whole genome shotgun (WGS) entry which is preliminary data.</text>
</comment>
<proteinExistence type="predicted"/>
<dbReference type="NCBIfam" id="NF047641">
    <property type="entry name" value="FFLEE_fam"/>
    <property type="match status" value="1"/>
</dbReference>
<reference evidence="2" key="1">
    <citation type="submission" date="2022-03" db="EMBL/GenBank/DDBJ databases">
        <authorList>
            <person name="Woo C.Y."/>
        </authorList>
    </citation>
    <scope>NUCLEOTIDE SEQUENCE</scope>
    <source>
        <strain evidence="2">CYS-02</strain>
    </source>
</reference>
<evidence type="ECO:0000313" key="3">
    <source>
        <dbReference type="Proteomes" id="UP001139447"/>
    </source>
</evidence>
<dbReference type="InterPro" id="IPR058063">
    <property type="entry name" value="FFLEE_fam"/>
</dbReference>
<dbReference type="Proteomes" id="UP001139447">
    <property type="component" value="Unassembled WGS sequence"/>
</dbReference>
<dbReference type="Pfam" id="PF26621">
    <property type="entry name" value="DUF8198"/>
    <property type="match status" value="1"/>
</dbReference>
<name>A0A9X1VTE5_9BURK</name>
<gene>
    <name evidence="2" type="ORF">MMF98_00625</name>
</gene>
<keyword evidence="3" id="KW-1185">Reference proteome</keyword>
<protein>
    <recommendedName>
        <fullName evidence="1">DUF8198 domain-containing protein</fullName>
    </recommendedName>
</protein>
<sequence>MDAAQTIRHAVAEVSQLRQACLIQPALSNAVGEVKRFQSRRFAGTYADLLQGGPYQAAAGFFLDELYSDKDYAERDAQFSRIAGAMQRLFPTQVVATAVALAQLHALTEQLDHAMGQAWLADANTSASMAARYIGAWRTVARRAERESQLSVVLGIGRELDRLTRTPGLRLMLKMMRGPASAGGLGSLQRFLEAGFDTFAGMRDAAAFLRTIEGREAALIERLFDAPFVACETELQQTLGQAR</sequence>
<dbReference type="RefSeq" id="WP_243302944.1">
    <property type="nucleotide sequence ID" value="NZ_JALGBI010000001.1"/>
</dbReference>
<accession>A0A9X1VTE5</accession>
<dbReference type="AlphaFoldDB" id="A0A9X1VTE5"/>
<evidence type="ECO:0000259" key="1">
    <source>
        <dbReference type="Pfam" id="PF26621"/>
    </source>
</evidence>
<dbReference type="InterPro" id="IPR058511">
    <property type="entry name" value="DUF8198"/>
</dbReference>